<dbReference type="InterPro" id="IPR010998">
    <property type="entry name" value="Integrase_recombinase_N"/>
</dbReference>
<evidence type="ECO:0000313" key="6">
    <source>
        <dbReference type="EMBL" id="SEF11449.1"/>
    </source>
</evidence>
<dbReference type="AlphaFoldDB" id="A0A1H5PC57"/>
<evidence type="ECO:0000313" key="7">
    <source>
        <dbReference type="Proteomes" id="UP000182725"/>
    </source>
</evidence>
<keyword evidence="3" id="KW-0238">DNA-binding</keyword>
<dbReference type="InterPro" id="IPR013762">
    <property type="entry name" value="Integrase-like_cat_sf"/>
</dbReference>
<evidence type="ECO:0000256" key="4">
    <source>
        <dbReference type="ARBA" id="ARBA00023172"/>
    </source>
</evidence>
<organism evidence="6 7">
    <name type="scientific">Arthrobacter alpinus</name>
    <dbReference type="NCBI Taxonomy" id="656366"/>
    <lineage>
        <taxon>Bacteria</taxon>
        <taxon>Bacillati</taxon>
        <taxon>Actinomycetota</taxon>
        <taxon>Actinomycetes</taxon>
        <taxon>Micrococcales</taxon>
        <taxon>Micrococcaceae</taxon>
        <taxon>Arthrobacter</taxon>
    </lineage>
</organism>
<dbReference type="InterPro" id="IPR050090">
    <property type="entry name" value="Tyrosine_recombinase_XerCD"/>
</dbReference>
<dbReference type="PANTHER" id="PTHR30349:SF77">
    <property type="entry name" value="TYROSINE RECOMBINASE XERC"/>
    <property type="match status" value="1"/>
</dbReference>
<sequence length="371" mass="42309">MVDGTRPASPLLHLLDNVHPLHEDEFVFAAMLSGWRDQQVSRGLAASTVTSRILFIRRFADYCDKLPWQWIPGDVEDFTVHCSSGEGRLAKSTIRAYQARIRVFCDFITDTRYDWIEQCQKRFGYIPQQICHEWNTTAHIADYEGRPERRALTYDELDEFFGTADARVETIIQSGKKGALAALRDTPIFKTVYAFGLRRAEAVGLDIADLRPNPSASRFGNYGSVDVRWGKGSNGSGPRRRTILALPEFDWAIDGLRQWVELGRMRVTNERRGALWPTERGTRVSLRYLDDRFAEIRDGAGLPKELSLHSLRHSYVTNLIEWGYSEKFVQDQVGHLYASTTAIYTSVGSDYKNRVIARALSRVYGDHNAHL</sequence>
<dbReference type="PANTHER" id="PTHR30349">
    <property type="entry name" value="PHAGE INTEGRASE-RELATED"/>
    <property type="match status" value="1"/>
</dbReference>
<dbReference type="GO" id="GO:0015074">
    <property type="term" value="P:DNA integration"/>
    <property type="evidence" value="ECO:0007669"/>
    <property type="project" value="UniProtKB-KW"/>
</dbReference>
<protein>
    <submittedName>
        <fullName evidence="6">Site-specific recombinase XerD</fullName>
    </submittedName>
</protein>
<keyword evidence="2" id="KW-0229">DNA integration</keyword>
<dbReference type="EMBL" id="FNTV01000002">
    <property type="protein sequence ID" value="SEF11449.1"/>
    <property type="molecule type" value="Genomic_DNA"/>
</dbReference>
<proteinExistence type="predicted"/>
<evidence type="ECO:0000259" key="5">
    <source>
        <dbReference type="PROSITE" id="PS51898"/>
    </source>
</evidence>
<dbReference type="InterPro" id="IPR002104">
    <property type="entry name" value="Integrase_catalytic"/>
</dbReference>
<dbReference type="GO" id="GO:0005737">
    <property type="term" value="C:cytoplasm"/>
    <property type="evidence" value="ECO:0007669"/>
    <property type="project" value="UniProtKB-SubCell"/>
</dbReference>
<name>A0A1H5PC57_9MICC</name>
<reference evidence="6 7" key="1">
    <citation type="submission" date="2016-10" db="EMBL/GenBank/DDBJ databases">
        <authorList>
            <person name="de Groot N.N."/>
        </authorList>
    </citation>
    <scope>NUCLEOTIDE SEQUENCE [LARGE SCALE GENOMIC DNA]</scope>
    <source>
        <strain evidence="6 7">DSM 22274</strain>
    </source>
</reference>
<evidence type="ECO:0000256" key="2">
    <source>
        <dbReference type="ARBA" id="ARBA00022908"/>
    </source>
</evidence>
<dbReference type="GO" id="GO:0003677">
    <property type="term" value="F:DNA binding"/>
    <property type="evidence" value="ECO:0007669"/>
    <property type="project" value="UniProtKB-KW"/>
</dbReference>
<comment type="subcellular location">
    <subcellularLocation>
        <location evidence="1">Cytoplasm</location>
    </subcellularLocation>
</comment>
<dbReference type="SUPFAM" id="SSF56349">
    <property type="entry name" value="DNA breaking-rejoining enzymes"/>
    <property type="match status" value="1"/>
</dbReference>
<accession>A0A1H5PC57</accession>
<evidence type="ECO:0000256" key="1">
    <source>
        <dbReference type="ARBA" id="ARBA00004496"/>
    </source>
</evidence>
<dbReference type="GO" id="GO:0006310">
    <property type="term" value="P:DNA recombination"/>
    <property type="evidence" value="ECO:0007669"/>
    <property type="project" value="UniProtKB-KW"/>
</dbReference>
<dbReference type="Pfam" id="PF00589">
    <property type="entry name" value="Phage_integrase"/>
    <property type="match status" value="1"/>
</dbReference>
<dbReference type="InterPro" id="IPR011010">
    <property type="entry name" value="DNA_brk_join_enz"/>
</dbReference>
<feature type="domain" description="Tyr recombinase" evidence="5">
    <location>
        <begin position="147"/>
        <end position="358"/>
    </location>
</feature>
<dbReference type="PROSITE" id="PS51898">
    <property type="entry name" value="TYR_RECOMBINASE"/>
    <property type="match status" value="1"/>
</dbReference>
<keyword evidence="4" id="KW-0233">DNA recombination</keyword>
<dbReference type="Gene3D" id="1.10.443.10">
    <property type="entry name" value="Intergrase catalytic core"/>
    <property type="match status" value="1"/>
</dbReference>
<evidence type="ECO:0000256" key="3">
    <source>
        <dbReference type="ARBA" id="ARBA00023125"/>
    </source>
</evidence>
<dbReference type="RefSeq" id="WP_074713546.1">
    <property type="nucleotide sequence ID" value="NZ_FNTV01000002.1"/>
</dbReference>
<gene>
    <name evidence="6" type="ORF">SAMN04489740_4104</name>
</gene>
<dbReference type="Gene3D" id="1.10.150.130">
    <property type="match status" value="1"/>
</dbReference>
<dbReference type="Proteomes" id="UP000182725">
    <property type="component" value="Unassembled WGS sequence"/>
</dbReference>